<keyword evidence="2 5" id="KW-0547">Nucleotide-binding</keyword>
<evidence type="ECO:0000256" key="3">
    <source>
        <dbReference type="ARBA" id="ARBA00022777"/>
    </source>
</evidence>
<gene>
    <name evidence="7" type="ORF">LNV07_22070</name>
</gene>
<dbReference type="PROSITE" id="PS00108">
    <property type="entry name" value="PROTEIN_KINASE_ST"/>
    <property type="match status" value="1"/>
</dbReference>
<dbReference type="SUPFAM" id="SSF56112">
    <property type="entry name" value="Protein kinase-like (PK-like)"/>
    <property type="match status" value="1"/>
</dbReference>
<keyword evidence="7" id="KW-0723">Serine/threonine-protein kinase</keyword>
<evidence type="ECO:0000256" key="4">
    <source>
        <dbReference type="ARBA" id="ARBA00022840"/>
    </source>
</evidence>
<evidence type="ECO:0000313" key="7">
    <source>
        <dbReference type="EMBL" id="MCV2370782.1"/>
    </source>
</evidence>
<accession>A0ABT2YLA6</accession>
<organism evidence="7 8">
    <name type="scientific">Roseateles oligotrophus</name>
    <dbReference type="NCBI Taxonomy" id="1769250"/>
    <lineage>
        <taxon>Bacteria</taxon>
        <taxon>Pseudomonadati</taxon>
        <taxon>Pseudomonadota</taxon>
        <taxon>Betaproteobacteria</taxon>
        <taxon>Burkholderiales</taxon>
        <taxon>Sphaerotilaceae</taxon>
        <taxon>Roseateles</taxon>
    </lineage>
</organism>
<dbReference type="PANTHER" id="PTHR43289:SF34">
    <property type="entry name" value="SERINE_THREONINE-PROTEIN KINASE YBDM-RELATED"/>
    <property type="match status" value="1"/>
</dbReference>
<protein>
    <submittedName>
        <fullName evidence="7">Serine/threonine protein kinase</fullName>
    </submittedName>
</protein>
<sequence length="934" mass="100919">MNDEPTLDRPRWQRLSALLDEALELPGEARAPWLAALGAADAPLAAQLGRMLAAQPQATTGAFDALLQQALQHDEAKVEPGPDLAGRRMGAWALLRKIGEGGMGQAWAARRADGLYEQEVVVKLLRGDLQQASLSERFARERAVLARLSHPGIAKLLDAGVEAGLPFLVLEYVNGRTLTEHARAACPTVAERVTLVIRVAQAVEHAHAQLVVHRDLKPSNVMVSFEGNPKVLDFGIAGLLDDEAPGELTRLSGRGLTLGYAAPEQLSGAPIGVAADVYTLGVLLFELLEGRLPFATEGRSRAAAEHDLLHLEAPRLGQLPAGEPSGRPVDVARVQGDLEAIVAKALRKDPASRYAGVGALVDDLRLWLAQRPVGAQGEDWRHRSNLWLRRNALPAALGGTLALAVLAGLGVSLAQWRRADAAARQSDQVTLYLTDLLGSASPDVHGGESPNVLQLLEKSRQELDGKFKDEPATKARLLEVMTKTYEGLSRYDLAGPLAEQWIALTAQAYGEDDERTINARLKLAQIYTPSGPWDGVIAQLEPLRPRIAKLYGPRSETMRELLAVLADSQMKTGRLRAAAQTLQLLGELTDSLYPPGSFERAFHHNFVSILHSGQGRFSAALAELRQTESAQTHASTDNLRHALTLRRNTWAMQIRLGDYDRIEERYLDLVAEMDRLHGNGSATRAHLHPEMARYHNDRGEFTQLLADREAFLAANNGTPKPALAASRAALLLARTLAHAAPAAELAAQAQTLLAAVAADGRQLGALRRADAWLSLARVGLLLDDQALAAAAIQRLRSDAELHLSEDQWLNSRVAQAEGELLRAQGDMQGSAKLLAQRVGLLDTSPDKTVPALWQARLDLATTLVMMRDPSAAAALALAGAARPPQMPKNHPLDAVQHYLAQLEQGADAHWARLPVERAYGRKATELPAGLGGIF</sequence>
<dbReference type="CDD" id="cd14014">
    <property type="entry name" value="STKc_PknB_like"/>
    <property type="match status" value="1"/>
</dbReference>
<keyword evidence="4 5" id="KW-0067">ATP-binding</keyword>
<dbReference type="EMBL" id="JAJIRN010000010">
    <property type="protein sequence ID" value="MCV2370782.1"/>
    <property type="molecule type" value="Genomic_DNA"/>
</dbReference>
<evidence type="ECO:0000259" key="6">
    <source>
        <dbReference type="PROSITE" id="PS50011"/>
    </source>
</evidence>
<dbReference type="SMART" id="SM00220">
    <property type="entry name" value="S_TKc"/>
    <property type="match status" value="1"/>
</dbReference>
<dbReference type="GO" id="GO:0004674">
    <property type="term" value="F:protein serine/threonine kinase activity"/>
    <property type="evidence" value="ECO:0007669"/>
    <property type="project" value="UniProtKB-KW"/>
</dbReference>
<dbReference type="PROSITE" id="PS50011">
    <property type="entry name" value="PROTEIN_KINASE_DOM"/>
    <property type="match status" value="1"/>
</dbReference>
<dbReference type="RefSeq" id="WP_263573370.1">
    <property type="nucleotide sequence ID" value="NZ_JAJIRN010000010.1"/>
</dbReference>
<reference evidence="7 8" key="1">
    <citation type="submission" date="2021-11" db="EMBL/GenBank/DDBJ databases">
        <authorList>
            <person name="Liang Q."/>
            <person name="Mou H."/>
            <person name="Liu Z."/>
        </authorList>
    </citation>
    <scope>NUCLEOTIDE SEQUENCE [LARGE SCALE GENOMIC DNA]</scope>
    <source>
        <strain evidence="7 8">CHU3</strain>
    </source>
</reference>
<keyword evidence="8" id="KW-1185">Reference proteome</keyword>
<dbReference type="InterPro" id="IPR011009">
    <property type="entry name" value="Kinase-like_dom_sf"/>
</dbReference>
<dbReference type="Gene3D" id="1.10.510.10">
    <property type="entry name" value="Transferase(Phosphotransferase) domain 1"/>
    <property type="match status" value="1"/>
</dbReference>
<feature type="domain" description="Protein kinase" evidence="6">
    <location>
        <begin position="92"/>
        <end position="368"/>
    </location>
</feature>
<dbReference type="InterPro" id="IPR008271">
    <property type="entry name" value="Ser/Thr_kinase_AS"/>
</dbReference>
<dbReference type="Gene3D" id="3.30.200.20">
    <property type="entry name" value="Phosphorylase Kinase, domain 1"/>
    <property type="match status" value="1"/>
</dbReference>
<evidence type="ECO:0000256" key="2">
    <source>
        <dbReference type="ARBA" id="ARBA00022741"/>
    </source>
</evidence>
<dbReference type="PROSITE" id="PS00107">
    <property type="entry name" value="PROTEIN_KINASE_ATP"/>
    <property type="match status" value="1"/>
</dbReference>
<dbReference type="InterPro" id="IPR000719">
    <property type="entry name" value="Prot_kinase_dom"/>
</dbReference>
<evidence type="ECO:0000256" key="5">
    <source>
        <dbReference type="PROSITE-ProRule" id="PRU10141"/>
    </source>
</evidence>
<evidence type="ECO:0000313" key="8">
    <source>
        <dbReference type="Proteomes" id="UP001209701"/>
    </source>
</evidence>
<dbReference type="InterPro" id="IPR017441">
    <property type="entry name" value="Protein_kinase_ATP_BS"/>
</dbReference>
<comment type="caution">
    <text evidence="7">The sequence shown here is derived from an EMBL/GenBank/DDBJ whole genome shotgun (WGS) entry which is preliminary data.</text>
</comment>
<dbReference type="Pfam" id="PF00069">
    <property type="entry name" value="Pkinase"/>
    <property type="match status" value="1"/>
</dbReference>
<name>A0ABT2YLA6_9BURK</name>
<dbReference type="InterPro" id="IPR011990">
    <property type="entry name" value="TPR-like_helical_dom_sf"/>
</dbReference>
<dbReference type="PANTHER" id="PTHR43289">
    <property type="entry name" value="MITOGEN-ACTIVATED PROTEIN KINASE KINASE KINASE 20-RELATED"/>
    <property type="match status" value="1"/>
</dbReference>
<dbReference type="Gene3D" id="1.25.40.10">
    <property type="entry name" value="Tetratricopeptide repeat domain"/>
    <property type="match status" value="1"/>
</dbReference>
<keyword evidence="1" id="KW-0808">Transferase</keyword>
<keyword evidence="3 7" id="KW-0418">Kinase</keyword>
<evidence type="ECO:0000256" key="1">
    <source>
        <dbReference type="ARBA" id="ARBA00022679"/>
    </source>
</evidence>
<dbReference type="Proteomes" id="UP001209701">
    <property type="component" value="Unassembled WGS sequence"/>
</dbReference>
<feature type="binding site" evidence="5">
    <location>
        <position position="123"/>
    </location>
    <ligand>
        <name>ATP</name>
        <dbReference type="ChEBI" id="CHEBI:30616"/>
    </ligand>
</feature>
<proteinExistence type="predicted"/>